<keyword evidence="2" id="KW-0805">Transcription regulation</keyword>
<comment type="caution">
    <text evidence="9">The sequence shown here is derived from an EMBL/GenBank/DDBJ whole genome shotgun (WGS) entry which is preliminary data.</text>
</comment>
<gene>
    <name evidence="9" type="primary">ahr-1</name>
    <name evidence="9" type="ORF">Tcan_06343</name>
</gene>
<evidence type="ECO:0000313" key="10">
    <source>
        <dbReference type="Proteomes" id="UP000031036"/>
    </source>
</evidence>
<feature type="domain" description="PAS" evidence="7">
    <location>
        <begin position="174"/>
        <end position="237"/>
    </location>
</feature>
<accession>A0A0B2VB67</accession>
<keyword evidence="10" id="KW-1185">Reference proteome</keyword>
<dbReference type="PANTHER" id="PTHR10649">
    <property type="entry name" value="ARYL HYDROCARBON RECEPTOR"/>
    <property type="match status" value="1"/>
</dbReference>
<sequence>MHAASTADQTASPSGRPPILLSGEPFSCANVTIIGLVIILESWTNLLVNSVNSLVTCLPFRVRDAPKPSAPTNPSKRHRERLNGELETVAALLPYNQSVISRLDKLSVLRLAVSYLQIKAHFQACLHRSSYVANFPFAFTHTYPFVQSGITTPYGGIPSMVHTATGHPLVDPKEHDFETMALKALGGFILILNENGEIYYASENIEAYLGFHQSDILHQPLFEMIHSEDREDIKQQLAWNYNTPPYVTCLQDLLTPAGMHYLERNVNARFRCLLDNTCGFLRIDIRGKLMSLHGLPHSFVLGRSDANSSGNTVLGLIAVCSPFVPPNVIDQPVEDPILKTKHSLDFTLISMDSRVRAMLEIEEKHLPKSFYSIVHVDDALCLAEAHKEVIKNSASGLLIYRLISLRSRRTYWVQSSCRMFYKNGKPESIGLTHRLLTEVEGTMLLDKRASLKAKLLSFDDSLLQSPRNLQSTAALPSTSAVAAAAASNMPNAVAGLAMKLVNNQATHEQGVYMPQNISTSDALQPPVLMRSTAQSTTSHHGSTRGRKRRKHTIEQQPVPPFNPQHIPVGIVPNEQQQHATDEHQQHLIAAAAAACVGAGGITAIPNSEDFAAVACHTNPGTSSSAIHGLLHLPQELTSNFPALSAYLTPDGVASASLRPDTNSYWPTSKSSYWPTPSDLYYQNYPGSATGYPGSFPTAFCSPQVDERGHIASSARRVEYPTALPPPANGSNVPTLAAQLPSPQAQLLSNAEFGHRQLTALKSSNVFDTESSSAEITLNYDTDADYKNLLSLSDYSHPTRVNSANMGAATTGFNLISEVTNTLLG</sequence>
<dbReference type="EMBL" id="JPKZ01002145">
    <property type="protein sequence ID" value="KHN78230.1"/>
    <property type="molecule type" value="Genomic_DNA"/>
</dbReference>
<dbReference type="Proteomes" id="UP000031036">
    <property type="component" value="Unassembled WGS sequence"/>
</dbReference>
<dbReference type="InterPro" id="IPR011598">
    <property type="entry name" value="bHLH_dom"/>
</dbReference>
<dbReference type="GO" id="GO:0006805">
    <property type="term" value="P:xenobiotic metabolic process"/>
    <property type="evidence" value="ECO:0007669"/>
    <property type="project" value="InterPro"/>
</dbReference>
<reference evidence="9 10" key="1">
    <citation type="submission" date="2014-11" db="EMBL/GenBank/DDBJ databases">
        <title>Genetic blueprint of the zoonotic pathogen Toxocara canis.</title>
        <authorList>
            <person name="Zhu X.-Q."/>
            <person name="Korhonen P.K."/>
            <person name="Cai H."/>
            <person name="Young N.D."/>
            <person name="Nejsum P."/>
            <person name="von Samson-Himmelstjerna G."/>
            <person name="Boag P.R."/>
            <person name="Tan P."/>
            <person name="Li Q."/>
            <person name="Min J."/>
            <person name="Yang Y."/>
            <person name="Wang X."/>
            <person name="Fang X."/>
            <person name="Hall R.S."/>
            <person name="Hofmann A."/>
            <person name="Sternberg P.W."/>
            <person name="Jex A.R."/>
            <person name="Gasser R.B."/>
        </authorList>
    </citation>
    <scope>NUCLEOTIDE SEQUENCE [LARGE SCALE GENOMIC DNA]</scope>
    <source>
        <strain evidence="9">PN_DK_2014</strain>
    </source>
</reference>
<evidence type="ECO:0000256" key="1">
    <source>
        <dbReference type="ARBA" id="ARBA00004123"/>
    </source>
</evidence>
<evidence type="ECO:0000256" key="3">
    <source>
        <dbReference type="ARBA" id="ARBA00023125"/>
    </source>
</evidence>
<organism evidence="9 10">
    <name type="scientific">Toxocara canis</name>
    <name type="common">Canine roundworm</name>
    <dbReference type="NCBI Taxonomy" id="6265"/>
    <lineage>
        <taxon>Eukaryota</taxon>
        <taxon>Metazoa</taxon>
        <taxon>Ecdysozoa</taxon>
        <taxon>Nematoda</taxon>
        <taxon>Chromadorea</taxon>
        <taxon>Rhabditida</taxon>
        <taxon>Spirurina</taxon>
        <taxon>Ascaridomorpha</taxon>
        <taxon>Ascaridoidea</taxon>
        <taxon>Toxocaridae</taxon>
        <taxon>Toxocara</taxon>
    </lineage>
</organism>
<dbReference type="GO" id="GO:0000976">
    <property type="term" value="F:transcription cis-regulatory region binding"/>
    <property type="evidence" value="ECO:0007669"/>
    <property type="project" value="TreeGrafter"/>
</dbReference>
<feature type="compositionally biased region" description="Basic residues" evidence="6">
    <location>
        <begin position="541"/>
        <end position="551"/>
    </location>
</feature>
<name>A0A0B2VB67_TOXCA</name>
<dbReference type="OrthoDB" id="7788762at2759"/>
<evidence type="ECO:0000256" key="4">
    <source>
        <dbReference type="ARBA" id="ARBA00023163"/>
    </source>
</evidence>
<comment type="subcellular location">
    <subcellularLocation>
        <location evidence="1">Nucleus</location>
    </subcellularLocation>
</comment>
<dbReference type="GO" id="GO:0005634">
    <property type="term" value="C:nucleus"/>
    <property type="evidence" value="ECO:0007669"/>
    <property type="project" value="UniProtKB-SubCell"/>
</dbReference>
<dbReference type="PANTHER" id="PTHR10649:SF12">
    <property type="entry name" value="SPINELESS, ISOFORM C"/>
    <property type="match status" value="1"/>
</dbReference>
<dbReference type="SMART" id="SM00353">
    <property type="entry name" value="HLH"/>
    <property type="match status" value="1"/>
</dbReference>
<evidence type="ECO:0000256" key="5">
    <source>
        <dbReference type="ARBA" id="ARBA00023242"/>
    </source>
</evidence>
<dbReference type="SMART" id="SM00091">
    <property type="entry name" value="PAS"/>
    <property type="match status" value="1"/>
</dbReference>
<evidence type="ECO:0000256" key="6">
    <source>
        <dbReference type="SAM" id="MobiDB-lite"/>
    </source>
</evidence>
<dbReference type="GO" id="GO:0046983">
    <property type="term" value="F:protein dimerization activity"/>
    <property type="evidence" value="ECO:0007669"/>
    <property type="project" value="InterPro"/>
</dbReference>
<dbReference type="PROSITE" id="PS50888">
    <property type="entry name" value="BHLH"/>
    <property type="match status" value="1"/>
</dbReference>
<dbReference type="InterPro" id="IPR000014">
    <property type="entry name" value="PAS"/>
</dbReference>
<dbReference type="STRING" id="6265.A0A0B2VB67"/>
<keyword evidence="4" id="KW-0804">Transcription</keyword>
<dbReference type="CDD" id="cd00130">
    <property type="entry name" value="PAS"/>
    <property type="match status" value="2"/>
</dbReference>
<dbReference type="CDD" id="cd19696">
    <property type="entry name" value="bHLH-PAS_AhR_like"/>
    <property type="match status" value="1"/>
</dbReference>
<keyword evidence="9" id="KW-0675">Receptor</keyword>
<dbReference type="Gene3D" id="4.10.280.10">
    <property type="entry name" value="Helix-loop-helix DNA-binding domain"/>
    <property type="match status" value="1"/>
</dbReference>
<dbReference type="GO" id="GO:0034751">
    <property type="term" value="C:aryl hydrocarbon receptor complex"/>
    <property type="evidence" value="ECO:0007669"/>
    <property type="project" value="TreeGrafter"/>
</dbReference>
<proteinExistence type="predicted"/>
<dbReference type="PROSITE" id="PS50112">
    <property type="entry name" value="PAS"/>
    <property type="match status" value="1"/>
</dbReference>
<feature type="domain" description="BHLH" evidence="8">
    <location>
        <begin position="66"/>
        <end position="119"/>
    </location>
</feature>
<dbReference type="InterPro" id="IPR035965">
    <property type="entry name" value="PAS-like_dom_sf"/>
</dbReference>
<protein>
    <submittedName>
        <fullName evidence="9">Aryl hydrocarbon receptor protein 1</fullName>
    </submittedName>
</protein>
<evidence type="ECO:0000259" key="7">
    <source>
        <dbReference type="PROSITE" id="PS50112"/>
    </source>
</evidence>
<dbReference type="SUPFAM" id="SSF55785">
    <property type="entry name" value="PYP-like sensor domain (PAS domain)"/>
    <property type="match status" value="2"/>
</dbReference>
<dbReference type="InterPro" id="IPR013767">
    <property type="entry name" value="PAS_fold"/>
</dbReference>
<keyword evidence="5" id="KW-0539">Nucleus</keyword>
<evidence type="ECO:0000256" key="2">
    <source>
        <dbReference type="ARBA" id="ARBA00023015"/>
    </source>
</evidence>
<dbReference type="InterPro" id="IPR039091">
    <property type="entry name" value="AHR/AHRR"/>
</dbReference>
<dbReference type="Gene3D" id="3.30.450.20">
    <property type="entry name" value="PAS domain"/>
    <property type="match status" value="2"/>
</dbReference>
<feature type="region of interest" description="Disordered" evidence="6">
    <location>
        <begin position="530"/>
        <end position="566"/>
    </location>
</feature>
<dbReference type="Pfam" id="PF00989">
    <property type="entry name" value="PAS"/>
    <property type="match status" value="1"/>
</dbReference>
<dbReference type="InterPro" id="IPR036638">
    <property type="entry name" value="HLH_DNA-bd_sf"/>
</dbReference>
<evidence type="ECO:0000313" key="9">
    <source>
        <dbReference type="EMBL" id="KHN78230.1"/>
    </source>
</evidence>
<keyword evidence="3" id="KW-0238">DNA-binding</keyword>
<feature type="compositionally biased region" description="Polar residues" evidence="6">
    <location>
        <begin position="531"/>
        <end position="540"/>
    </location>
</feature>
<dbReference type="OMA" id="FQACLHR"/>
<dbReference type="GO" id="GO:0004879">
    <property type="term" value="F:nuclear receptor activity"/>
    <property type="evidence" value="ECO:0007669"/>
    <property type="project" value="TreeGrafter"/>
</dbReference>
<dbReference type="Pfam" id="PF14598">
    <property type="entry name" value="PAS_11"/>
    <property type="match status" value="1"/>
</dbReference>
<evidence type="ECO:0000259" key="8">
    <source>
        <dbReference type="PROSITE" id="PS50888"/>
    </source>
</evidence>
<dbReference type="SUPFAM" id="SSF47459">
    <property type="entry name" value="HLH, helix-loop-helix DNA-binding domain"/>
    <property type="match status" value="1"/>
</dbReference>
<dbReference type="AlphaFoldDB" id="A0A0B2VB67"/>